<evidence type="ECO:0000313" key="2">
    <source>
        <dbReference type="EMBL" id="MFJ5446775.1"/>
    </source>
</evidence>
<gene>
    <name evidence="2" type="ORF">ACIKP9_11095</name>
</gene>
<keyword evidence="1" id="KW-1133">Transmembrane helix</keyword>
<keyword evidence="3" id="KW-1185">Reference proteome</keyword>
<feature type="transmembrane region" description="Helical" evidence="1">
    <location>
        <begin position="16"/>
        <end position="39"/>
    </location>
</feature>
<evidence type="ECO:0000256" key="1">
    <source>
        <dbReference type="SAM" id="Phobius"/>
    </source>
</evidence>
<protein>
    <submittedName>
        <fullName evidence="2">Pilus assembly protein PilV</fullName>
    </submittedName>
</protein>
<keyword evidence="1" id="KW-0812">Transmembrane</keyword>
<name>A0ABW8GMU4_9PROT</name>
<keyword evidence="1" id="KW-0472">Membrane</keyword>
<dbReference type="EMBL" id="JBIWXY010000002">
    <property type="protein sequence ID" value="MFJ5446775.1"/>
    <property type="molecule type" value="Genomic_DNA"/>
</dbReference>
<evidence type="ECO:0000313" key="3">
    <source>
        <dbReference type="Proteomes" id="UP001617669"/>
    </source>
</evidence>
<organism evidence="2 3">
    <name type="scientific">Methylobacillus methanolivorans</name>
    <dbReference type="NCBI Taxonomy" id="1848927"/>
    <lineage>
        <taxon>Bacteria</taxon>
        <taxon>Pseudomonadati</taxon>
        <taxon>Pseudomonadota</taxon>
        <taxon>Betaproteobacteria</taxon>
        <taxon>Nitrosomonadales</taxon>
        <taxon>Methylophilaceae</taxon>
        <taxon>Methylobacillus</taxon>
    </lineage>
</organism>
<reference evidence="2 3" key="1">
    <citation type="submission" date="2024-11" db="EMBL/GenBank/DDBJ databases">
        <authorList>
            <person name="Kaparullina E.N."/>
            <person name="Delegan Y.A."/>
            <person name="Doronina N.V."/>
        </authorList>
    </citation>
    <scope>NUCLEOTIDE SEQUENCE [LARGE SCALE GENOMIC DNA]</scope>
    <source>
        <strain evidence="2 3">7sh_L</strain>
    </source>
</reference>
<sequence>MRLSYLSTPRRASQEGAILLEGLIAILIFSMGILAIIGLQAASMKTVSDAQYRLEASYLANRLVASIWTAGPTKISTYGLPGGSSPELADWLADVKNRLPGAENKAPTVVIAGDATAGFTATVTVFWQPPAETEAHSHTTVAYINTNQTP</sequence>
<accession>A0ABW8GMU4</accession>
<comment type="caution">
    <text evidence="2">The sequence shown here is derived from an EMBL/GenBank/DDBJ whole genome shotgun (WGS) entry which is preliminary data.</text>
</comment>
<dbReference type="Proteomes" id="UP001617669">
    <property type="component" value="Unassembled WGS sequence"/>
</dbReference>
<dbReference type="RefSeq" id="WP_400882710.1">
    <property type="nucleotide sequence ID" value="NZ_JBIWXY010000002.1"/>
</dbReference>
<proteinExistence type="predicted"/>